<proteinExistence type="predicted"/>
<accession>A0A0S1SRZ9</accession>
<name>A0A0S1SVP9_9BACT</name>
<accession>A0A0S1SWR6</accession>
<dbReference type="Proteomes" id="UP000069135">
    <property type="component" value="Chromosome"/>
</dbReference>
<reference evidence="1 2" key="2">
    <citation type="journal article" date="2016" name="PeerJ">
        <title>Analysis of five complete genome sequences for members of the class Peribacteria in the recently recognized Peregrinibacteria bacterial phylum.</title>
        <authorList>
            <person name="Anantharaman K."/>
            <person name="Brown C.T."/>
            <person name="Burstein D."/>
            <person name="Castelle C.J."/>
            <person name="Probst A.J."/>
            <person name="Thomas B.C."/>
            <person name="Williams K.H."/>
            <person name="Banfield J.F."/>
        </authorList>
    </citation>
    <scope>NUCLEOTIDE SEQUENCE [LARGE SCALE GENOMIC DNA]</scope>
    <source>
        <strain evidence="1">RIFOXYD1_FULL_PER-ii_59_16</strain>
    </source>
</reference>
<sequence>MALGIGVIAVSALGTVGWKNLGNLWGAQIQQTPNCPHTIRVCGGLAQDVQMIGPDCDIIPPCTEFCGNGAVDEWEQCGEPTLSCASNQNCVGCLCLPLGTGEGPTFPNVRVCSVVRQCPDGTPLLPRPFCEFGQCPQCGNWALDPGESCEVGVCCPLGKVCDVHMCVCVEPSGGGP</sequence>
<dbReference type="AlphaFoldDB" id="A0A0S1SVP9"/>
<accession>A0A0S1SN46</accession>
<evidence type="ECO:0000313" key="1">
    <source>
        <dbReference type="EMBL" id="ALM13792.1"/>
    </source>
</evidence>
<reference evidence="2" key="1">
    <citation type="submission" date="2015-10" db="EMBL/GenBank/DDBJ databases">
        <title>Analysis of five complete genome sequences for members of the class Peribacteria in the recently recognized Peregrinibacteria bacterial phylum.</title>
        <authorList>
            <person name="Anantharaman K."/>
            <person name="Brown C.T."/>
            <person name="Burstein D."/>
            <person name="Castelle C.J."/>
            <person name="Probst A.J."/>
            <person name="Thomas B.C."/>
            <person name="Williams K.H."/>
            <person name="Banfield J.F."/>
        </authorList>
    </citation>
    <scope>NUCLEOTIDE SEQUENCE [LARGE SCALE GENOMIC DNA]</scope>
</reference>
<accession>A0A0S1SVP9</accession>
<dbReference type="EMBL" id="CP013065">
    <property type="protein sequence ID" value="ALM13792.1"/>
    <property type="molecule type" value="Genomic_DNA"/>
</dbReference>
<dbReference type="KEGG" id="prf:PeribacterA2_1134"/>
<gene>
    <name evidence="1" type="ORF">PeribacterD1_1134</name>
</gene>
<protein>
    <submittedName>
        <fullName evidence="1">Uncharacterized protein</fullName>
    </submittedName>
</protein>
<organism evidence="1 2">
    <name type="scientific">Candidatus Peribacter riflensis</name>
    <dbReference type="NCBI Taxonomy" id="1735162"/>
    <lineage>
        <taxon>Bacteria</taxon>
        <taxon>Candidatus Peregrinibacteriota</taxon>
        <taxon>Candidatus Peribacteria</taxon>
        <taxon>Candidatus Peribacterales</taxon>
        <taxon>Candidatus Peribacteraceae</taxon>
        <taxon>Candidatus Peribacter</taxon>
    </lineage>
</organism>
<evidence type="ECO:0000313" key="2">
    <source>
        <dbReference type="Proteomes" id="UP000069135"/>
    </source>
</evidence>
<accession>A0A0S1SJ57</accession>